<dbReference type="SMART" id="SM00239">
    <property type="entry name" value="C2"/>
    <property type="match status" value="1"/>
</dbReference>
<dbReference type="Proteomes" id="UP000013827">
    <property type="component" value="Unassembled WGS sequence"/>
</dbReference>
<dbReference type="CDD" id="cd00030">
    <property type="entry name" value="C2"/>
    <property type="match status" value="1"/>
</dbReference>
<dbReference type="KEGG" id="ehx:EMIHUDRAFT_237629"/>
<evidence type="ECO:0000256" key="1">
    <source>
        <dbReference type="SAM" id="MobiDB-lite"/>
    </source>
</evidence>
<evidence type="ECO:0000313" key="3">
    <source>
        <dbReference type="EnsemblProtists" id="EOD25511"/>
    </source>
</evidence>
<dbReference type="GeneID" id="17271050"/>
<reference evidence="3" key="2">
    <citation type="submission" date="2024-10" db="UniProtKB">
        <authorList>
            <consortium name="EnsemblProtists"/>
        </authorList>
    </citation>
    <scope>IDENTIFICATION</scope>
</reference>
<accession>A0A0D3JPS6</accession>
<dbReference type="PaxDb" id="2903-EOD25511"/>
<dbReference type="InterPro" id="IPR035892">
    <property type="entry name" value="C2_domain_sf"/>
</dbReference>
<dbReference type="EnsemblProtists" id="EOD25511">
    <property type="protein sequence ID" value="EOD25511"/>
    <property type="gene ID" value="EMIHUDRAFT_237629"/>
</dbReference>
<protein>
    <recommendedName>
        <fullName evidence="2">C2 domain-containing protein</fullName>
    </recommendedName>
</protein>
<feature type="region of interest" description="Disordered" evidence="1">
    <location>
        <begin position="226"/>
        <end position="271"/>
    </location>
</feature>
<keyword evidence="4" id="KW-1185">Reference proteome</keyword>
<dbReference type="STRING" id="2903.R1ERE5"/>
<dbReference type="InterPro" id="IPR000008">
    <property type="entry name" value="C2_dom"/>
</dbReference>
<name>A0A0D3JPS6_EMIH1</name>
<evidence type="ECO:0000313" key="4">
    <source>
        <dbReference type="Proteomes" id="UP000013827"/>
    </source>
</evidence>
<reference evidence="4" key="1">
    <citation type="journal article" date="2013" name="Nature">
        <title>Pan genome of the phytoplankton Emiliania underpins its global distribution.</title>
        <authorList>
            <person name="Read B.A."/>
            <person name="Kegel J."/>
            <person name="Klute M.J."/>
            <person name="Kuo A."/>
            <person name="Lefebvre S.C."/>
            <person name="Maumus F."/>
            <person name="Mayer C."/>
            <person name="Miller J."/>
            <person name="Monier A."/>
            <person name="Salamov A."/>
            <person name="Young J."/>
            <person name="Aguilar M."/>
            <person name="Claverie J.M."/>
            <person name="Frickenhaus S."/>
            <person name="Gonzalez K."/>
            <person name="Herman E.K."/>
            <person name="Lin Y.C."/>
            <person name="Napier J."/>
            <person name="Ogata H."/>
            <person name="Sarno A.F."/>
            <person name="Shmutz J."/>
            <person name="Schroeder D."/>
            <person name="de Vargas C."/>
            <person name="Verret F."/>
            <person name="von Dassow P."/>
            <person name="Valentin K."/>
            <person name="Van de Peer Y."/>
            <person name="Wheeler G."/>
            <person name="Dacks J.B."/>
            <person name="Delwiche C.F."/>
            <person name="Dyhrman S.T."/>
            <person name="Glockner G."/>
            <person name="John U."/>
            <person name="Richards T."/>
            <person name="Worden A.Z."/>
            <person name="Zhang X."/>
            <person name="Grigoriev I.V."/>
            <person name="Allen A.E."/>
            <person name="Bidle K."/>
            <person name="Borodovsky M."/>
            <person name="Bowler C."/>
            <person name="Brownlee C."/>
            <person name="Cock J.M."/>
            <person name="Elias M."/>
            <person name="Gladyshev V.N."/>
            <person name="Groth M."/>
            <person name="Guda C."/>
            <person name="Hadaegh A."/>
            <person name="Iglesias-Rodriguez M.D."/>
            <person name="Jenkins J."/>
            <person name="Jones B.M."/>
            <person name="Lawson T."/>
            <person name="Leese F."/>
            <person name="Lindquist E."/>
            <person name="Lobanov A."/>
            <person name="Lomsadze A."/>
            <person name="Malik S.B."/>
            <person name="Marsh M.E."/>
            <person name="Mackinder L."/>
            <person name="Mock T."/>
            <person name="Mueller-Roeber B."/>
            <person name="Pagarete A."/>
            <person name="Parker M."/>
            <person name="Probert I."/>
            <person name="Quesneville H."/>
            <person name="Raines C."/>
            <person name="Rensing S.A."/>
            <person name="Riano-Pachon D.M."/>
            <person name="Richier S."/>
            <person name="Rokitta S."/>
            <person name="Shiraiwa Y."/>
            <person name="Soanes D.M."/>
            <person name="van der Giezen M."/>
            <person name="Wahlund T.M."/>
            <person name="Williams B."/>
            <person name="Wilson W."/>
            <person name="Wolfe G."/>
            <person name="Wurch L.L."/>
        </authorList>
    </citation>
    <scope>NUCLEOTIDE SEQUENCE</scope>
</reference>
<organism evidence="3 4">
    <name type="scientific">Emiliania huxleyi (strain CCMP1516)</name>
    <dbReference type="NCBI Taxonomy" id="280463"/>
    <lineage>
        <taxon>Eukaryota</taxon>
        <taxon>Haptista</taxon>
        <taxon>Haptophyta</taxon>
        <taxon>Prymnesiophyceae</taxon>
        <taxon>Isochrysidales</taxon>
        <taxon>Noelaerhabdaceae</taxon>
        <taxon>Emiliania</taxon>
    </lineage>
</organism>
<feature type="domain" description="C2" evidence="2">
    <location>
        <begin position="195"/>
        <end position="328"/>
    </location>
</feature>
<dbReference type="HOGENOM" id="CLU_629190_0_0_1"/>
<dbReference type="Gene3D" id="2.60.40.150">
    <property type="entry name" value="C2 domain"/>
    <property type="match status" value="1"/>
</dbReference>
<dbReference type="PROSITE" id="PS50004">
    <property type="entry name" value="C2"/>
    <property type="match status" value="1"/>
</dbReference>
<dbReference type="Pfam" id="PF00168">
    <property type="entry name" value="C2"/>
    <property type="match status" value="1"/>
</dbReference>
<feature type="compositionally biased region" description="Basic and acidic residues" evidence="1">
    <location>
        <begin position="226"/>
        <end position="243"/>
    </location>
</feature>
<evidence type="ECO:0000259" key="2">
    <source>
        <dbReference type="PROSITE" id="PS50004"/>
    </source>
</evidence>
<dbReference type="SUPFAM" id="SSF49562">
    <property type="entry name" value="C2 domain (Calcium/lipid-binding domain, CaLB)"/>
    <property type="match status" value="1"/>
</dbReference>
<dbReference type="AlphaFoldDB" id="A0A0D3JPS6"/>
<dbReference type="RefSeq" id="XP_005777940.1">
    <property type="nucleotide sequence ID" value="XM_005777883.1"/>
</dbReference>
<sequence length="436" mass="47915">MAGLYLNSVGGCKSLYCLEEAKCCRIADEHTCNKVDILLSFNTRGWASCPSNQYMGLDEVLHNLVRSGLWRNSRTDSDPISLIETVDCCGAKDGSGSMSNSLEVLEVDILWPRWVARIGVTRATEACFLAADRHDFPIAYWDYNTACCKESSWSGGKCAGNRGTEGSDFVWCDSAFKDRVPFPGCRNNDENWAVCPGDKVLTGIYRGGGGEPTHGVLKITVVSGRDVRGKGGNEEGTGDRDGLETDPYVKVSVNGGLPRQTDHKDNTDQPVWNKDMDFGAQPIGATKVKVELWDRDPAGNPDDHMGTKEFSVYHTGTKELEQFVSSEDGEGHIKLRVTFDPQDPGAGLDDIEMLRCCDYDPTAPPSVEVVDCYEPKQQSFDGGGTKLTWLTAADAPLPPDRRGCLEKNSNPQCRDFEAYGYECNAVPAWRVMQCVR</sequence>
<proteinExistence type="predicted"/>